<feature type="non-terminal residue" evidence="1">
    <location>
        <position position="1"/>
    </location>
</feature>
<dbReference type="Proteomes" id="UP000077339">
    <property type="component" value="Unassembled WGS sequence"/>
</dbReference>
<dbReference type="PATRIC" id="fig|1453497.3.peg.974"/>
<organism evidence="1 2">
    <name type="scientific">Kosmotoga arenicorallina S304</name>
    <dbReference type="NCBI Taxonomy" id="1453497"/>
    <lineage>
        <taxon>Bacteria</taxon>
        <taxon>Thermotogati</taxon>
        <taxon>Thermotogota</taxon>
        <taxon>Thermotogae</taxon>
        <taxon>Kosmotogales</taxon>
        <taxon>Kosmotogaceae</taxon>
        <taxon>Kosmotoga</taxon>
    </lineage>
</organism>
<dbReference type="STRING" id="1453497.AT15_04915"/>
<keyword evidence="2" id="KW-1185">Reference proteome</keyword>
<name>A0A176JWH0_9BACT</name>
<accession>A0A176JWH0</accession>
<evidence type="ECO:0000313" key="1">
    <source>
        <dbReference type="EMBL" id="OAA28028.1"/>
    </source>
</evidence>
<gene>
    <name evidence="1" type="ORF">AT15_04915</name>
</gene>
<proteinExistence type="predicted"/>
<dbReference type="RefSeq" id="WP_161484673.1">
    <property type="nucleotide sequence ID" value="NZ_JFHK01000024.1"/>
</dbReference>
<sequence length="64" mass="7225">LVQYSYKVIKRPEQLTINSLEEILKSIGIDVRTIEVVNSLVLVGTQKQVGEASNIINSLNERRD</sequence>
<evidence type="ECO:0000313" key="2">
    <source>
        <dbReference type="Proteomes" id="UP000077339"/>
    </source>
</evidence>
<comment type="caution">
    <text evidence="1">The sequence shown here is derived from an EMBL/GenBank/DDBJ whole genome shotgun (WGS) entry which is preliminary data.</text>
</comment>
<protein>
    <submittedName>
        <fullName evidence="1">Uncharacterized protein</fullName>
    </submittedName>
</protein>
<dbReference type="EMBL" id="JFHK01000024">
    <property type="protein sequence ID" value="OAA28028.1"/>
    <property type="molecule type" value="Genomic_DNA"/>
</dbReference>
<dbReference type="AlphaFoldDB" id="A0A176JWH0"/>
<reference evidence="1 2" key="1">
    <citation type="submission" date="2014-02" db="EMBL/GenBank/DDBJ databases">
        <title>Kosmotoga genome sequencing.</title>
        <authorList>
            <person name="Pollo S.M."/>
            <person name="Charchuk R."/>
            <person name="Nesbo C.L."/>
        </authorList>
    </citation>
    <scope>NUCLEOTIDE SEQUENCE [LARGE SCALE GENOMIC DNA]</scope>
    <source>
        <strain evidence="1 2">S304</strain>
    </source>
</reference>